<dbReference type="RefSeq" id="WP_036655071.1">
    <property type="nucleotide sequence ID" value="NZ_JQCR01000003.1"/>
</dbReference>
<dbReference type="Proteomes" id="UP000029734">
    <property type="component" value="Unassembled WGS sequence"/>
</dbReference>
<gene>
    <name evidence="2" type="ORF">PWYN_19165</name>
</gene>
<sequence length="88" mass="10096">MSARPDKMIKSEPSSIPPISEREKELWEPINQTWLKKDQERGIGSYAMEPSQFPYLFEQLGFIDIEIDSISLPVVIDNSSITLDILEN</sequence>
<evidence type="ECO:0000313" key="3">
    <source>
        <dbReference type="Proteomes" id="UP000029734"/>
    </source>
</evidence>
<dbReference type="EMBL" id="JQCR01000003">
    <property type="protein sequence ID" value="KGE16812.1"/>
    <property type="molecule type" value="Genomic_DNA"/>
</dbReference>
<feature type="compositionally biased region" description="Basic and acidic residues" evidence="1">
    <location>
        <begin position="1"/>
        <end position="10"/>
    </location>
</feature>
<evidence type="ECO:0000313" key="2">
    <source>
        <dbReference type="EMBL" id="KGE16812.1"/>
    </source>
</evidence>
<organism evidence="2 3">
    <name type="scientific">Paenibacillus wynnii</name>
    <dbReference type="NCBI Taxonomy" id="268407"/>
    <lineage>
        <taxon>Bacteria</taxon>
        <taxon>Bacillati</taxon>
        <taxon>Bacillota</taxon>
        <taxon>Bacilli</taxon>
        <taxon>Bacillales</taxon>
        <taxon>Paenibacillaceae</taxon>
        <taxon>Paenibacillus</taxon>
    </lineage>
</organism>
<reference evidence="2 3" key="1">
    <citation type="submission" date="2014-08" db="EMBL/GenBank/DDBJ databases">
        <authorList>
            <person name="den Bakker H.C."/>
        </authorList>
    </citation>
    <scope>NUCLEOTIDE SEQUENCE [LARGE SCALE GENOMIC DNA]</scope>
    <source>
        <strain evidence="2 3">DSM 18334</strain>
    </source>
</reference>
<dbReference type="AlphaFoldDB" id="A0A098M5I2"/>
<accession>A0A098M5I2</accession>
<comment type="caution">
    <text evidence="2">The sequence shown here is derived from an EMBL/GenBank/DDBJ whole genome shotgun (WGS) entry which is preliminary data.</text>
</comment>
<evidence type="ECO:0000256" key="1">
    <source>
        <dbReference type="SAM" id="MobiDB-lite"/>
    </source>
</evidence>
<feature type="region of interest" description="Disordered" evidence="1">
    <location>
        <begin position="1"/>
        <end position="21"/>
    </location>
</feature>
<dbReference type="STRING" id="268407.PWYN_19165"/>
<name>A0A098M5I2_9BACL</name>
<reference evidence="2 3" key="2">
    <citation type="submission" date="2014-10" db="EMBL/GenBank/DDBJ databases">
        <title>Comparative genomics of the Paenibacillus odorifer group.</title>
        <authorList>
            <person name="Tsai Y.-C."/>
            <person name="Martin N."/>
            <person name="Korlach J."/>
            <person name="Wiedmann M."/>
        </authorList>
    </citation>
    <scope>NUCLEOTIDE SEQUENCE [LARGE SCALE GENOMIC DNA]</scope>
    <source>
        <strain evidence="2 3">DSM 18334</strain>
    </source>
</reference>
<proteinExistence type="predicted"/>
<protein>
    <submittedName>
        <fullName evidence="2">Uncharacterized protein</fullName>
    </submittedName>
</protein>
<keyword evidence="3" id="KW-1185">Reference proteome</keyword>